<dbReference type="GO" id="GO:0004222">
    <property type="term" value="F:metalloendopeptidase activity"/>
    <property type="evidence" value="ECO:0007669"/>
    <property type="project" value="TreeGrafter"/>
</dbReference>
<reference evidence="4 5" key="1">
    <citation type="submission" date="2011-09" db="EMBL/GenBank/DDBJ databases">
        <title>The Genome Sequence of Bacillus smithii 7_3_47FAA.</title>
        <authorList>
            <consortium name="The Broad Institute Genome Sequencing Platform"/>
            <person name="Earl A."/>
            <person name="Ward D."/>
            <person name="Feldgarden M."/>
            <person name="Gevers D."/>
            <person name="Daigneault M."/>
            <person name="Strauss J."/>
            <person name="Allen-Vercoe E."/>
            <person name="Young S.K."/>
            <person name="Zeng Q."/>
            <person name="Gargeya S."/>
            <person name="Fitzgerald M."/>
            <person name="Haas B."/>
            <person name="Abouelleil A."/>
            <person name="Alvarado L."/>
            <person name="Arachchi H.M."/>
            <person name="Berlin A."/>
            <person name="Brown A."/>
            <person name="Chapman S.B."/>
            <person name="Chen Z."/>
            <person name="Dunbar C."/>
            <person name="Freedman E."/>
            <person name="Gearin G."/>
            <person name="Goldberg J."/>
            <person name="Griggs A."/>
            <person name="Gujja S."/>
            <person name="Heiman D."/>
            <person name="Howarth C."/>
            <person name="Larson L."/>
            <person name="Lui A."/>
            <person name="MacDonald P.J.P."/>
            <person name="Montmayeur A."/>
            <person name="Murphy C."/>
            <person name="Neiman D."/>
            <person name="Pearson M."/>
            <person name="Priest M."/>
            <person name="Roberts A."/>
            <person name="Saif S."/>
            <person name="Shea T."/>
            <person name="Shenoy N."/>
            <person name="Sisk P."/>
            <person name="Stolte C."/>
            <person name="Sykes S."/>
            <person name="Wortman J."/>
            <person name="Nusbaum C."/>
            <person name="Birren B."/>
        </authorList>
    </citation>
    <scope>NUCLEOTIDE SEQUENCE [LARGE SCALE GENOMIC DNA]</scope>
    <source>
        <strain evidence="4 5">7_3_47FAA</strain>
    </source>
</reference>
<dbReference type="RefSeq" id="WP_003355522.1">
    <property type="nucleotide sequence ID" value="NZ_JH414764.1"/>
</dbReference>
<dbReference type="CDD" id="cd12797">
    <property type="entry name" value="M23_peptidase"/>
    <property type="match status" value="1"/>
</dbReference>
<evidence type="ECO:0000256" key="2">
    <source>
        <dbReference type="SAM" id="Phobius"/>
    </source>
</evidence>
<comment type="caution">
    <text evidence="4">The sequence shown here is derived from an EMBL/GenBank/DDBJ whole genome shotgun (WGS) entry which is preliminary data.</text>
</comment>
<gene>
    <name evidence="4" type="ORF">HMPREF1015_00426</name>
</gene>
<feature type="transmembrane region" description="Helical" evidence="2">
    <location>
        <begin position="64"/>
        <end position="82"/>
    </location>
</feature>
<dbReference type="HOGENOM" id="CLU_093390_0_0_9"/>
<dbReference type="InterPro" id="IPR016047">
    <property type="entry name" value="M23ase_b-sheet_dom"/>
</dbReference>
<dbReference type="EMBL" id="ACWF01000158">
    <property type="protein sequence ID" value="EHL73373.1"/>
    <property type="molecule type" value="Genomic_DNA"/>
</dbReference>
<keyword evidence="2" id="KW-0472">Membrane</keyword>
<dbReference type="InterPro" id="IPR011055">
    <property type="entry name" value="Dup_hybrid_motif"/>
</dbReference>
<evidence type="ECO:0000256" key="1">
    <source>
        <dbReference type="SAM" id="MobiDB-lite"/>
    </source>
</evidence>
<proteinExistence type="predicted"/>
<dbReference type="Gene3D" id="2.70.70.10">
    <property type="entry name" value="Glucose Permease (Domain IIA)"/>
    <property type="match status" value="1"/>
</dbReference>
<organism evidence="4 5">
    <name type="scientific">Bacillus smithii 7_3_47FAA</name>
    <dbReference type="NCBI Taxonomy" id="665952"/>
    <lineage>
        <taxon>Bacteria</taxon>
        <taxon>Bacillati</taxon>
        <taxon>Bacillota</taxon>
        <taxon>Bacilli</taxon>
        <taxon>Bacillales</taxon>
        <taxon>Bacillaceae</taxon>
        <taxon>Bacillus</taxon>
    </lineage>
</organism>
<dbReference type="SUPFAM" id="SSF51261">
    <property type="entry name" value="Duplicated hybrid motif"/>
    <property type="match status" value="1"/>
</dbReference>
<evidence type="ECO:0000313" key="5">
    <source>
        <dbReference type="Proteomes" id="UP000011747"/>
    </source>
</evidence>
<sequence>MKDRKKEIKKRIAKRNREKRRQANQRAFQPINMAFGEEMEFDHQAIDYEAPNDEYRPFVKKEWFLFKILASGALVLGTAIVFKSQSPVMVDSQKWIRQAMETDIQFASIANWYEKQFGKPLAIWPQKEKTVTVDKPKKDLAVPASGKVVETFQANGKGVMVKTGKGEVVDAMKGGLVIFAGKEAETGNTVVIQHPDQSESWYGQLQSISVEPYQRVQAGEAIGKAKDRADGTSGEFYFAIKQDDHYIDPNKVIKFE</sequence>
<dbReference type="InterPro" id="IPR050570">
    <property type="entry name" value="Cell_wall_metabolism_enzyme"/>
</dbReference>
<dbReference type="AlphaFoldDB" id="G9QQ59"/>
<feature type="compositionally biased region" description="Basic residues" evidence="1">
    <location>
        <begin position="7"/>
        <end position="23"/>
    </location>
</feature>
<dbReference type="PATRIC" id="fig|665952.3.peg.3343"/>
<accession>G9QQ59</accession>
<keyword evidence="5" id="KW-1185">Reference proteome</keyword>
<protein>
    <recommendedName>
        <fullName evidence="3">M23ase beta-sheet core domain-containing protein</fullName>
    </recommendedName>
</protein>
<dbReference type="PANTHER" id="PTHR21666">
    <property type="entry name" value="PEPTIDASE-RELATED"/>
    <property type="match status" value="1"/>
</dbReference>
<dbReference type="PANTHER" id="PTHR21666:SF274">
    <property type="entry name" value="STAGE IV SPORULATION PROTEIN FA"/>
    <property type="match status" value="1"/>
</dbReference>
<evidence type="ECO:0000313" key="4">
    <source>
        <dbReference type="EMBL" id="EHL73373.1"/>
    </source>
</evidence>
<evidence type="ECO:0000259" key="3">
    <source>
        <dbReference type="Pfam" id="PF01551"/>
    </source>
</evidence>
<keyword evidence="2" id="KW-1133">Transmembrane helix</keyword>
<dbReference type="Pfam" id="PF01551">
    <property type="entry name" value="Peptidase_M23"/>
    <property type="match status" value="1"/>
</dbReference>
<feature type="region of interest" description="Disordered" evidence="1">
    <location>
        <begin position="1"/>
        <end position="26"/>
    </location>
</feature>
<feature type="domain" description="M23ase beta-sheet core" evidence="3">
    <location>
        <begin position="157"/>
        <end position="249"/>
    </location>
</feature>
<dbReference type="Proteomes" id="UP000011747">
    <property type="component" value="Unassembled WGS sequence"/>
</dbReference>
<keyword evidence="2" id="KW-0812">Transmembrane</keyword>
<name>G9QQ59_9BACI</name>